<reference evidence="2 3" key="1">
    <citation type="journal article" date="2021" name="Nat. Commun.">
        <title>Incipient diploidization of the medicinal plant Perilla within 10,000 years.</title>
        <authorList>
            <person name="Zhang Y."/>
            <person name="Shen Q."/>
            <person name="Leng L."/>
            <person name="Zhang D."/>
            <person name="Chen S."/>
            <person name="Shi Y."/>
            <person name="Ning Z."/>
            <person name="Chen S."/>
        </authorList>
    </citation>
    <scope>NUCLEOTIDE SEQUENCE [LARGE SCALE GENOMIC DNA]</scope>
    <source>
        <strain evidence="3">cv. PC099</strain>
    </source>
</reference>
<dbReference type="Pfam" id="PF12937">
    <property type="entry name" value="F-box-like"/>
    <property type="match status" value="1"/>
</dbReference>
<dbReference type="PROSITE" id="PS50181">
    <property type="entry name" value="FBOX"/>
    <property type="match status" value="1"/>
</dbReference>
<dbReference type="Gene3D" id="1.20.1280.50">
    <property type="match status" value="1"/>
</dbReference>
<organism evidence="2 3">
    <name type="scientific">Perilla frutescens var. hirtella</name>
    <name type="common">Perilla citriodora</name>
    <name type="synonym">Perilla setoyensis</name>
    <dbReference type="NCBI Taxonomy" id="608512"/>
    <lineage>
        <taxon>Eukaryota</taxon>
        <taxon>Viridiplantae</taxon>
        <taxon>Streptophyta</taxon>
        <taxon>Embryophyta</taxon>
        <taxon>Tracheophyta</taxon>
        <taxon>Spermatophyta</taxon>
        <taxon>Magnoliopsida</taxon>
        <taxon>eudicotyledons</taxon>
        <taxon>Gunneridae</taxon>
        <taxon>Pentapetalae</taxon>
        <taxon>asterids</taxon>
        <taxon>lamiids</taxon>
        <taxon>Lamiales</taxon>
        <taxon>Lamiaceae</taxon>
        <taxon>Nepetoideae</taxon>
        <taxon>Elsholtzieae</taxon>
        <taxon>Perilla</taxon>
    </lineage>
</organism>
<dbReference type="EMBL" id="SDAM02000167">
    <property type="protein sequence ID" value="KAH6826243.1"/>
    <property type="molecule type" value="Genomic_DNA"/>
</dbReference>
<dbReference type="SUPFAM" id="SSF52047">
    <property type="entry name" value="RNI-like"/>
    <property type="match status" value="1"/>
</dbReference>
<feature type="domain" description="F-box" evidence="1">
    <location>
        <begin position="11"/>
        <end position="58"/>
    </location>
</feature>
<evidence type="ECO:0000259" key="1">
    <source>
        <dbReference type="PROSITE" id="PS50181"/>
    </source>
</evidence>
<dbReference type="InterPro" id="IPR055411">
    <property type="entry name" value="LRR_FXL15/At3g58940/PEG3-like"/>
</dbReference>
<dbReference type="InterPro" id="IPR032675">
    <property type="entry name" value="LRR_dom_sf"/>
</dbReference>
<dbReference type="Pfam" id="PF24758">
    <property type="entry name" value="LRR_At5g56370"/>
    <property type="match status" value="1"/>
</dbReference>
<dbReference type="CDD" id="cd22164">
    <property type="entry name" value="F-box_AtSKIP19-like"/>
    <property type="match status" value="1"/>
</dbReference>
<name>A0AAD4J303_PERFH</name>
<dbReference type="SMART" id="SM00367">
    <property type="entry name" value="LRR_CC"/>
    <property type="match status" value="3"/>
</dbReference>
<proteinExistence type="predicted"/>
<comment type="caution">
    <text evidence="2">The sequence shown here is derived from an EMBL/GenBank/DDBJ whole genome shotgun (WGS) entry which is preliminary data.</text>
</comment>
<dbReference type="SUPFAM" id="SSF81383">
    <property type="entry name" value="F-box domain"/>
    <property type="match status" value="1"/>
</dbReference>
<dbReference type="PANTHER" id="PTHR38926">
    <property type="entry name" value="F-BOX DOMAIN CONTAINING PROTEIN, EXPRESSED"/>
    <property type="match status" value="1"/>
</dbReference>
<gene>
    <name evidence="2" type="ORF">C2S53_001680</name>
</gene>
<dbReference type="Gene3D" id="3.80.10.10">
    <property type="entry name" value="Ribonuclease Inhibitor"/>
    <property type="match status" value="1"/>
</dbReference>
<dbReference type="InterPro" id="IPR006553">
    <property type="entry name" value="Leu-rich_rpt_Cys-con_subtyp"/>
</dbReference>
<dbReference type="PANTHER" id="PTHR38926:SF2">
    <property type="entry name" value="F-BOX_LRR-REPEAT PROTEIN 21-RELATED"/>
    <property type="match status" value="1"/>
</dbReference>
<protein>
    <recommendedName>
        <fullName evidence="1">F-box domain-containing protein</fullName>
    </recommendedName>
</protein>
<dbReference type="InterPro" id="IPR036047">
    <property type="entry name" value="F-box-like_dom_sf"/>
</dbReference>
<evidence type="ECO:0000313" key="2">
    <source>
        <dbReference type="EMBL" id="KAH6826243.1"/>
    </source>
</evidence>
<dbReference type="Proteomes" id="UP001190926">
    <property type="component" value="Unassembled WGS sequence"/>
</dbReference>
<accession>A0AAD4J303</accession>
<dbReference type="AlphaFoldDB" id="A0AAD4J303"/>
<keyword evidence="3" id="KW-1185">Reference proteome</keyword>
<dbReference type="InterPro" id="IPR001810">
    <property type="entry name" value="F-box_dom"/>
</dbReference>
<sequence length="311" mass="35850">MASSSSAEEAAPPWPELPREITAAILHKLGAIEVLTTAQRVCTAWRSVCRDPSMWRCIDMQNTGNLWEVPYNLEKMCRHAVDRSRGQLIDINIEYFGTDDLLLYISQRSSQLRRLQLVFSYEITGDGLIQAVQNFPLLEELHLYYTSIDAKAIEAIGRACPQLKSFKLNNRWYRQQYVVCDMEALAIAQNMPELRHLQLFGNKMTNEGLQAILDGCPHLESLDLRQCFNIHFGGNIGRLCTQRIRVLKRPHDPTDDYRFDAEIYDYATSYEDSITWFSDDLMFSDLDEDLQFSGGSPCSYENDYNEDLLFD</sequence>
<evidence type="ECO:0000313" key="3">
    <source>
        <dbReference type="Proteomes" id="UP001190926"/>
    </source>
</evidence>